<dbReference type="EMBL" id="JACIDN010000010">
    <property type="protein sequence ID" value="MBB3905151.1"/>
    <property type="molecule type" value="Genomic_DNA"/>
</dbReference>
<accession>A0A7W6F9H0</accession>
<dbReference type="Proteomes" id="UP000517759">
    <property type="component" value="Unassembled WGS sequence"/>
</dbReference>
<reference evidence="1" key="1">
    <citation type="journal article" date="2014" name="Int. J. Syst. Evol. Microbiol.">
        <title>Complete genome of a new Firmicutes species belonging to the dominant human colonic microbiota ('Ruminococcus bicirculans') reveals two chromosomes and a selective capacity to utilize plant glucans.</title>
        <authorList>
            <consortium name="NISC Comparative Sequencing Program"/>
            <person name="Wegmann U."/>
            <person name="Louis P."/>
            <person name="Goesmann A."/>
            <person name="Henrissat B."/>
            <person name="Duncan S.H."/>
            <person name="Flint H.J."/>
        </authorList>
    </citation>
    <scope>NUCLEOTIDE SEQUENCE</scope>
    <source>
        <strain evidence="1">NBRC 107710</strain>
    </source>
</reference>
<reference evidence="1" key="4">
    <citation type="submission" date="2023-01" db="EMBL/GenBank/DDBJ databases">
        <title>Draft genome sequence of Methylobacterium brachythecii strain NBRC 107710.</title>
        <authorList>
            <person name="Sun Q."/>
            <person name="Mori K."/>
        </authorList>
    </citation>
    <scope>NUCLEOTIDE SEQUENCE</scope>
    <source>
        <strain evidence="1">NBRC 107710</strain>
    </source>
</reference>
<dbReference type="AlphaFoldDB" id="A0A7W6F9H0"/>
<dbReference type="RefSeq" id="WP_183511429.1">
    <property type="nucleotide sequence ID" value="NZ_BSPG01000011.1"/>
</dbReference>
<organism evidence="2 3">
    <name type="scientific">Methylobacterium brachythecii</name>
    <dbReference type="NCBI Taxonomy" id="1176177"/>
    <lineage>
        <taxon>Bacteria</taxon>
        <taxon>Pseudomonadati</taxon>
        <taxon>Pseudomonadota</taxon>
        <taxon>Alphaproteobacteria</taxon>
        <taxon>Hyphomicrobiales</taxon>
        <taxon>Methylobacteriaceae</taxon>
        <taxon>Methylobacterium</taxon>
    </lineage>
</organism>
<evidence type="ECO:0000313" key="1">
    <source>
        <dbReference type="EMBL" id="GLS44342.1"/>
    </source>
</evidence>
<reference evidence="2 3" key="3">
    <citation type="submission" date="2020-08" db="EMBL/GenBank/DDBJ databases">
        <title>Genomic Encyclopedia of Type Strains, Phase IV (KMG-IV): sequencing the most valuable type-strain genomes for metagenomic binning, comparative biology and taxonomic classification.</title>
        <authorList>
            <person name="Goeker M."/>
        </authorList>
    </citation>
    <scope>NUCLEOTIDE SEQUENCE [LARGE SCALE GENOMIC DNA]</scope>
    <source>
        <strain evidence="2 3">DSM 24105</strain>
    </source>
</reference>
<sequence>MPEMYLLDLWEEYKPEKKADMIKILNGYLSQCSTENQPTMRAWWWYWDPTPSSLDILIYMVPSRFDSVAYMYDSTGDFAQDGSDGQTLIGPGNKPSIAEVYTRPYTATVMANLVFHEAMHMKLKKGNSMHALGGVASATVPTKVGLSKTNISAMKSALLKPVTQWSDGIAQVRARQQSGLP</sequence>
<name>A0A7W6F9H0_9HYPH</name>
<dbReference type="Proteomes" id="UP001156881">
    <property type="component" value="Unassembled WGS sequence"/>
</dbReference>
<dbReference type="EMBL" id="BSPG01000011">
    <property type="protein sequence ID" value="GLS44342.1"/>
    <property type="molecule type" value="Genomic_DNA"/>
</dbReference>
<comment type="caution">
    <text evidence="2">The sequence shown here is derived from an EMBL/GenBank/DDBJ whole genome shotgun (WGS) entry which is preliminary data.</text>
</comment>
<protein>
    <submittedName>
        <fullName evidence="2">Uncharacterized protein</fullName>
    </submittedName>
</protein>
<evidence type="ECO:0000313" key="4">
    <source>
        <dbReference type="Proteomes" id="UP001156881"/>
    </source>
</evidence>
<evidence type="ECO:0000313" key="3">
    <source>
        <dbReference type="Proteomes" id="UP000517759"/>
    </source>
</evidence>
<reference evidence="4" key="2">
    <citation type="journal article" date="2019" name="Int. J. Syst. Evol. Microbiol.">
        <title>The Global Catalogue of Microorganisms (GCM) 10K type strain sequencing project: providing services to taxonomists for standard genome sequencing and annotation.</title>
        <authorList>
            <consortium name="The Broad Institute Genomics Platform"/>
            <consortium name="The Broad Institute Genome Sequencing Center for Infectious Disease"/>
            <person name="Wu L."/>
            <person name="Ma J."/>
        </authorList>
    </citation>
    <scope>NUCLEOTIDE SEQUENCE [LARGE SCALE GENOMIC DNA]</scope>
    <source>
        <strain evidence="4">NBRC 107710</strain>
    </source>
</reference>
<keyword evidence="4" id="KW-1185">Reference proteome</keyword>
<proteinExistence type="predicted"/>
<gene>
    <name evidence="1" type="ORF">GCM10007884_23300</name>
    <name evidence="2" type="ORF">GGR33_004679</name>
</gene>
<evidence type="ECO:0000313" key="2">
    <source>
        <dbReference type="EMBL" id="MBB3905151.1"/>
    </source>
</evidence>